<keyword evidence="2" id="KW-1185">Reference proteome</keyword>
<gene>
    <name evidence="1" type="ORF">EUA98_16875</name>
</gene>
<dbReference type="OrthoDB" id="3211725at2"/>
<evidence type="ECO:0000313" key="1">
    <source>
        <dbReference type="EMBL" id="RYV49798.1"/>
    </source>
</evidence>
<reference evidence="1 2" key="1">
    <citation type="submission" date="2019-01" db="EMBL/GenBank/DDBJ databases">
        <title>Novel species of Cellulomonas.</title>
        <authorList>
            <person name="Liu Q."/>
            <person name="Xin Y.-H."/>
        </authorList>
    </citation>
    <scope>NUCLEOTIDE SEQUENCE [LARGE SCALE GENOMIC DNA]</scope>
    <source>
        <strain evidence="1 2">HLT2-17</strain>
    </source>
</reference>
<comment type="caution">
    <text evidence="1">The sequence shown here is derived from an EMBL/GenBank/DDBJ whole genome shotgun (WGS) entry which is preliminary data.</text>
</comment>
<accession>A0A4Q5MW43</accession>
<sequence>MDQESAAASGPDQYILATTRGRLHGIAECLLAGPQRRAGGGLALRVTPSGFATTGEPALRLDGTDLVLDESRRVAVGGTFGDLAELLGVEFGAPAGEYPDGSNEGSADDASLDPASARLIEAWFRLADAALRVMAPEVNPILWPEHFDVAILLDDTSYGASAGDSFHATPYAYVSSGQHGDSEFWNAPFGALRDYTQMGSIAELVAFWRAGQALLTARG</sequence>
<dbReference type="AlphaFoldDB" id="A0A4Q5MW43"/>
<evidence type="ECO:0000313" key="2">
    <source>
        <dbReference type="Proteomes" id="UP000293764"/>
    </source>
</evidence>
<dbReference type="EMBL" id="SDWW01000052">
    <property type="protein sequence ID" value="RYV49798.1"/>
    <property type="molecule type" value="Genomic_DNA"/>
</dbReference>
<dbReference type="RefSeq" id="WP_130103865.1">
    <property type="nucleotide sequence ID" value="NZ_SDWW01000052.1"/>
</dbReference>
<dbReference type="Proteomes" id="UP000293764">
    <property type="component" value="Unassembled WGS sequence"/>
</dbReference>
<organism evidence="1 2">
    <name type="scientific">Pengzhenrongella frigida</name>
    <dbReference type="NCBI Taxonomy" id="1259133"/>
    <lineage>
        <taxon>Bacteria</taxon>
        <taxon>Bacillati</taxon>
        <taxon>Actinomycetota</taxon>
        <taxon>Actinomycetes</taxon>
        <taxon>Micrococcales</taxon>
        <taxon>Pengzhenrongella</taxon>
    </lineage>
</organism>
<proteinExistence type="predicted"/>
<name>A0A4Q5MW43_9MICO</name>
<protein>
    <submittedName>
        <fullName evidence="1">Uncharacterized protein</fullName>
    </submittedName>
</protein>